<keyword evidence="2" id="KW-1185">Reference proteome</keyword>
<proteinExistence type="predicted"/>
<dbReference type="EMBL" id="MT345684">
    <property type="protein sequence ID" value="QJI53330.1"/>
    <property type="molecule type" value="Genomic_DNA"/>
</dbReference>
<accession>A0A6M3YND0</accession>
<dbReference type="Proteomes" id="UP000503037">
    <property type="component" value="Segment"/>
</dbReference>
<protein>
    <submittedName>
        <fullName evidence="1">Uncharacterized protein</fullName>
    </submittedName>
</protein>
<organism evidence="1 2">
    <name type="scientific">Alteromonas phage vB_AcoS-R7M</name>
    <dbReference type="NCBI Taxonomy" id="2729541"/>
    <lineage>
        <taxon>Viruses</taxon>
        <taxon>Duplodnaviria</taxon>
        <taxon>Heunggongvirae</taxon>
        <taxon>Uroviricota</taxon>
        <taxon>Caudoviricetes</taxon>
        <taxon>Queuovirinae</taxon>
        <taxon>Amoyvirus</taxon>
        <taxon>Amoyvirus R7M</taxon>
    </lineage>
</organism>
<evidence type="ECO:0000313" key="1">
    <source>
        <dbReference type="EMBL" id="QJI53330.1"/>
    </source>
</evidence>
<evidence type="ECO:0000313" key="2">
    <source>
        <dbReference type="Proteomes" id="UP000503037"/>
    </source>
</evidence>
<gene>
    <name evidence="1" type="ORF">vBAcoSR7M_8</name>
</gene>
<name>A0A6M3YND0_9CAUD</name>
<sequence length="34" mass="3764">MKHKHADVLQAIAEGKAVQFKDGEFGLILKCQIP</sequence>
<reference evidence="2" key="1">
    <citation type="submission" date="2020-04" db="EMBL/GenBank/DDBJ databases">
        <authorList>
            <person name="Ma R."/>
            <person name="Lai J."/>
            <person name="Yang Y."/>
            <person name="Jiao N."/>
            <person name="Zhang R."/>
        </authorList>
    </citation>
    <scope>NUCLEOTIDE SEQUENCE [LARGE SCALE GENOMIC DNA]</scope>
</reference>